<feature type="domain" description="Wings apart-like protein C-terminal" evidence="2">
    <location>
        <begin position="431"/>
        <end position="766"/>
    </location>
</feature>
<dbReference type="SUPFAM" id="SSF48371">
    <property type="entry name" value="ARM repeat"/>
    <property type="match status" value="1"/>
</dbReference>
<dbReference type="InterPro" id="IPR011989">
    <property type="entry name" value="ARM-like"/>
</dbReference>
<evidence type="ECO:0000259" key="2">
    <source>
        <dbReference type="Pfam" id="PF07814"/>
    </source>
</evidence>
<name>A0A0D2HYK2_CLAB1</name>
<protein>
    <recommendedName>
        <fullName evidence="2">Wings apart-like protein C-terminal domain-containing protein</fullName>
    </recommendedName>
</protein>
<dbReference type="Pfam" id="PF07814">
    <property type="entry name" value="WAPL"/>
    <property type="match status" value="1"/>
</dbReference>
<feature type="region of interest" description="Disordered" evidence="1">
    <location>
        <begin position="170"/>
        <end position="373"/>
    </location>
</feature>
<feature type="compositionally biased region" description="Low complexity" evidence="1">
    <location>
        <begin position="217"/>
        <end position="235"/>
    </location>
</feature>
<feature type="compositionally biased region" description="Basic and acidic residues" evidence="1">
    <location>
        <begin position="289"/>
        <end position="303"/>
    </location>
</feature>
<evidence type="ECO:0000313" key="4">
    <source>
        <dbReference type="Proteomes" id="UP000053789"/>
    </source>
</evidence>
<organism evidence="3 4">
    <name type="scientific">Cladophialophora bantiana (strain ATCC 10958 / CBS 173.52 / CDC B-1940 / NIH 8579)</name>
    <name type="common">Xylohypha bantiana</name>
    <dbReference type="NCBI Taxonomy" id="1442370"/>
    <lineage>
        <taxon>Eukaryota</taxon>
        <taxon>Fungi</taxon>
        <taxon>Dikarya</taxon>
        <taxon>Ascomycota</taxon>
        <taxon>Pezizomycotina</taxon>
        <taxon>Eurotiomycetes</taxon>
        <taxon>Chaetothyriomycetidae</taxon>
        <taxon>Chaetothyriales</taxon>
        <taxon>Herpotrichiellaceae</taxon>
        <taxon>Cladophialophora</taxon>
    </lineage>
</organism>
<dbReference type="InterPro" id="IPR016024">
    <property type="entry name" value="ARM-type_fold"/>
</dbReference>
<dbReference type="OrthoDB" id="78088at2759"/>
<dbReference type="Proteomes" id="UP000053789">
    <property type="component" value="Unassembled WGS sequence"/>
</dbReference>
<dbReference type="RefSeq" id="XP_016625162.1">
    <property type="nucleotide sequence ID" value="XM_016757913.1"/>
</dbReference>
<dbReference type="InterPro" id="IPR022771">
    <property type="entry name" value="WAPL_C"/>
</dbReference>
<accession>A0A0D2HYK2</accession>
<dbReference type="AlphaFoldDB" id="A0A0D2HYK2"/>
<feature type="region of interest" description="Disordered" evidence="1">
    <location>
        <begin position="38"/>
        <end position="140"/>
    </location>
</feature>
<reference evidence="3" key="1">
    <citation type="submission" date="2015-01" db="EMBL/GenBank/DDBJ databases">
        <title>The Genome Sequence of Cladophialophora bantiana CBS 173.52.</title>
        <authorList>
            <consortium name="The Broad Institute Genomics Platform"/>
            <person name="Cuomo C."/>
            <person name="de Hoog S."/>
            <person name="Gorbushina A."/>
            <person name="Stielow B."/>
            <person name="Teixiera M."/>
            <person name="Abouelleil A."/>
            <person name="Chapman S.B."/>
            <person name="Priest M."/>
            <person name="Young S.K."/>
            <person name="Wortman J."/>
            <person name="Nusbaum C."/>
            <person name="Birren B."/>
        </authorList>
    </citation>
    <scope>NUCLEOTIDE SEQUENCE [LARGE SCALE GENOMIC DNA]</scope>
    <source>
        <strain evidence="3">CBS 173.52</strain>
    </source>
</reference>
<evidence type="ECO:0000256" key="1">
    <source>
        <dbReference type="SAM" id="MobiDB-lite"/>
    </source>
</evidence>
<evidence type="ECO:0000313" key="3">
    <source>
        <dbReference type="EMBL" id="KIW98493.1"/>
    </source>
</evidence>
<dbReference type="VEuPathDB" id="FungiDB:Z519_00154"/>
<feature type="compositionally biased region" description="Polar residues" evidence="1">
    <location>
        <begin position="82"/>
        <end position="96"/>
    </location>
</feature>
<dbReference type="HOGENOM" id="CLU_015677_0_0_1"/>
<dbReference type="GeneID" id="27693082"/>
<dbReference type="Gene3D" id="1.25.10.10">
    <property type="entry name" value="Leucine-rich Repeat Variant"/>
    <property type="match status" value="1"/>
</dbReference>
<feature type="compositionally biased region" description="Basic and acidic residues" evidence="1">
    <location>
        <begin position="346"/>
        <end position="357"/>
    </location>
</feature>
<feature type="compositionally biased region" description="Basic and acidic residues" evidence="1">
    <location>
        <begin position="58"/>
        <end position="81"/>
    </location>
</feature>
<gene>
    <name evidence="3" type="ORF">Z519_00154</name>
</gene>
<sequence length="888" mass="96660">MDGPPVRRKVNIYGKGARKVRVHDLFDVAAPSPVEATTTTFTSHAPALPRPGQTTDTSHIELENEVRGAAKEQSNGRKEDPSTATTPWPLTATDSTMFYLHSSEEEPASLRPKPPLKKRKIASAKPSQAVNGVKVDKPPKVVMTKTNGLRALNESTKEKLQSKSTNVNFTLERSDSANAAPRMKRSFRGVTASRSVSPGDLVRPKATRSKLPQLSIVSSPDSSDSSSRSRPSQRSSPKRKRRVSDESRLASPTLSDVHLTALRLTPDSTSQRSHVSSDDEDIGDAPTKPAEKSRKRLVDRLDAPRAQTRAIVSRTASLNARERQEQHSNQPNGGTALPGRISASRPTRDVSHLEKQLSDVSVAASSGRPRPTYAKQRTYLSEMVDSLESYPAPNSQTSSQEIYSQAVSFTSVASRMELDTGDSDEADAFSQIKSIHELRRGGALRKFDLDLDTILEDVESGSKSRRISGLLQLIPKLNELSSLRHFQDSNNLQRLLDCANGSLDEVSGTLVALVLHCVVLAESSSPRVVLQILNTLYKLSPRLVSEPKSLTKLAKDRSQNLSKILVKDISEFEEKRSRLLGQPCMAVNRTILGSVEAALRNLISLKEPFPTLPRVLLDEILSTFATTLDMVEGGGMATQLETIQLLLSLLEIACATNRGAAGSSLSTVCVAELGESVASVMKEARQSQPQIEQSCLRLIVSLSNNDAAACDALVDGRLINTVFQVIDDRFLKLARHAEQKQEFDHAQLESVILAVGCLLNFAECADAARVRMLGLMADGKNMVDRLVDIFNSHVDQASEALTIDQTQILVAFGYISALLCTLCLNPTASHRISQSINGKGLSPLFGAADTFLDHLQTVEAALGKEDCSPRGFTERFTTVLETVKQQAG</sequence>
<dbReference type="EMBL" id="KN846980">
    <property type="protein sequence ID" value="KIW98493.1"/>
    <property type="molecule type" value="Genomic_DNA"/>
</dbReference>
<keyword evidence="4" id="KW-1185">Reference proteome</keyword>
<proteinExistence type="predicted"/>